<evidence type="ECO:0000256" key="1">
    <source>
        <dbReference type="SAM" id="MobiDB-lite"/>
    </source>
</evidence>
<feature type="region of interest" description="Disordered" evidence="1">
    <location>
        <begin position="55"/>
        <end position="75"/>
    </location>
</feature>
<gene>
    <name evidence="2" type="ORF">CSSPJE1EN1_LOCUS584</name>
</gene>
<evidence type="ECO:0000313" key="3">
    <source>
        <dbReference type="Proteomes" id="UP001497444"/>
    </source>
</evidence>
<reference evidence="2 3" key="1">
    <citation type="submission" date="2024-02" db="EMBL/GenBank/DDBJ databases">
        <authorList>
            <consortium name="ELIXIR-Norway"/>
            <consortium name="Elixir Norway"/>
        </authorList>
    </citation>
    <scope>NUCLEOTIDE SEQUENCE [LARGE SCALE GENOMIC DNA]</scope>
</reference>
<feature type="compositionally biased region" description="Polar residues" evidence="1">
    <location>
        <begin position="62"/>
        <end position="75"/>
    </location>
</feature>
<dbReference type="EMBL" id="OZ020096">
    <property type="protein sequence ID" value="CAK9255106.1"/>
    <property type="molecule type" value="Genomic_DNA"/>
</dbReference>
<organism evidence="2 3">
    <name type="scientific">Sphagnum jensenii</name>
    <dbReference type="NCBI Taxonomy" id="128206"/>
    <lineage>
        <taxon>Eukaryota</taxon>
        <taxon>Viridiplantae</taxon>
        <taxon>Streptophyta</taxon>
        <taxon>Embryophyta</taxon>
        <taxon>Bryophyta</taxon>
        <taxon>Sphagnophytina</taxon>
        <taxon>Sphagnopsida</taxon>
        <taxon>Sphagnales</taxon>
        <taxon>Sphagnaceae</taxon>
        <taxon>Sphagnum</taxon>
    </lineage>
</organism>
<dbReference type="Proteomes" id="UP001497444">
    <property type="component" value="Chromosome 1"/>
</dbReference>
<evidence type="ECO:0000313" key="2">
    <source>
        <dbReference type="EMBL" id="CAK9255106.1"/>
    </source>
</evidence>
<keyword evidence="3" id="KW-1185">Reference proteome</keyword>
<accession>A0ABP0VMC7</accession>
<name>A0ABP0VMC7_9BRYO</name>
<proteinExistence type="predicted"/>
<feature type="region of interest" description="Disordered" evidence="1">
    <location>
        <begin position="1"/>
        <end position="31"/>
    </location>
</feature>
<protein>
    <submittedName>
        <fullName evidence="2">Uncharacterized protein</fullName>
    </submittedName>
</protein>
<sequence>MHAGREGASWRRSRRRGSQSPSPSATRNVSARTLQVYAGNLDFQFNDAKLVWEAEQRKTGESSRSCGMSPRSTRA</sequence>